<feature type="domain" description="SpoVT-AbrB" evidence="2">
    <location>
        <begin position="3"/>
        <end position="50"/>
    </location>
</feature>
<keyword evidence="1" id="KW-0238">DNA-binding</keyword>
<sequence length="81" mass="9171">MIQKVIQVGNSLALTIPKSFIDQTGFKAGDELFVHQDLRSKSLIVTPKSNASKMKISPELFSWLYDIEEKYGEVIKELAQK</sequence>
<dbReference type="PROSITE" id="PS51740">
    <property type="entry name" value="SPOVT_ABRB"/>
    <property type="match status" value="1"/>
</dbReference>
<name>A0A1F7HGW8_9BACT</name>
<evidence type="ECO:0000256" key="1">
    <source>
        <dbReference type="PROSITE-ProRule" id="PRU01076"/>
    </source>
</evidence>
<proteinExistence type="predicted"/>
<comment type="caution">
    <text evidence="3">The sequence shown here is derived from an EMBL/GenBank/DDBJ whole genome shotgun (WGS) entry which is preliminary data.</text>
</comment>
<evidence type="ECO:0000313" key="3">
    <source>
        <dbReference type="EMBL" id="OGK30216.1"/>
    </source>
</evidence>
<reference evidence="3 4" key="1">
    <citation type="journal article" date="2016" name="Nat. Commun.">
        <title>Thousands of microbial genomes shed light on interconnected biogeochemical processes in an aquifer system.</title>
        <authorList>
            <person name="Anantharaman K."/>
            <person name="Brown C.T."/>
            <person name="Hug L.A."/>
            <person name="Sharon I."/>
            <person name="Castelle C.J."/>
            <person name="Probst A.J."/>
            <person name="Thomas B.C."/>
            <person name="Singh A."/>
            <person name="Wilkins M.J."/>
            <person name="Karaoz U."/>
            <person name="Brodie E.L."/>
            <person name="Williams K.H."/>
            <person name="Hubbard S.S."/>
            <person name="Banfield J.F."/>
        </authorList>
    </citation>
    <scope>NUCLEOTIDE SEQUENCE [LARGE SCALE GENOMIC DNA]</scope>
</reference>
<gene>
    <name evidence="3" type="ORF">A3D08_02545</name>
</gene>
<dbReference type="AlphaFoldDB" id="A0A1F7HGW8"/>
<dbReference type="Gene3D" id="2.10.260.10">
    <property type="match status" value="1"/>
</dbReference>
<dbReference type="Proteomes" id="UP000178098">
    <property type="component" value="Unassembled WGS sequence"/>
</dbReference>
<protein>
    <recommendedName>
        <fullName evidence="2">SpoVT-AbrB domain-containing protein</fullName>
    </recommendedName>
</protein>
<dbReference type="Pfam" id="PF04014">
    <property type="entry name" value="MazE_antitoxin"/>
    <property type="match status" value="1"/>
</dbReference>
<dbReference type="EMBL" id="MFZT01000032">
    <property type="protein sequence ID" value="OGK30216.1"/>
    <property type="molecule type" value="Genomic_DNA"/>
</dbReference>
<dbReference type="SUPFAM" id="SSF89447">
    <property type="entry name" value="AbrB/MazE/MraZ-like"/>
    <property type="match status" value="1"/>
</dbReference>
<dbReference type="GO" id="GO:0003677">
    <property type="term" value="F:DNA binding"/>
    <property type="evidence" value="ECO:0007669"/>
    <property type="project" value="UniProtKB-UniRule"/>
</dbReference>
<accession>A0A1F7HGW8</accession>
<organism evidence="3 4">
    <name type="scientific">Candidatus Roizmanbacteria bacterium RIFCSPHIGHO2_02_FULL_43_11</name>
    <dbReference type="NCBI Taxonomy" id="1802043"/>
    <lineage>
        <taxon>Bacteria</taxon>
        <taxon>Candidatus Roizmaniibacteriota</taxon>
    </lineage>
</organism>
<evidence type="ECO:0000313" key="4">
    <source>
        <dbReference type="Proteomes" id="UP000178098"/>
    </source>
</evidence>
<evidence type="ECO:0000259" key="2">
    <source>
        <dbReference type="PROSITE" id="PS51740"/>
    </source>
</evidence>
<dbReference type="InterPro" id="IPR007159">
    <property type="entry name" value="SpoVT-AbrB_dom"/>
</dbReference>
<dbReference type="InterPro" id="IPR037914">
    <property type="entry name" value="SpoVT-AbrB_sf"/>
</dbReference>
<dbReference type="SMART" id="SM00966">
    <property type="entry name" value="SpoVT_AbrB"/>
    <property type="match status" value="1"/>
</dbReference>